<accession>A0AA96RD31</accession>
<organism evidence="2 3">
    <name type="scientific">Paenibacillus aurantius</name>
    <dbReference type="NCBI Taxonomy" id="2918900"/>
    <lineage>
        <taxon>Bacteria</taxon>
        <taxon>Bacillati</taxon>
        <taxon>Bacillota</taxon>
        <taxon>Bacilli</taxon>
        <taxon>Bacillales</taxon>
        <taxon>Paenibacillaceae</taxon>
        <taxon>Paenibacillus</taxon>
    </lineage>
</organism>
<name>A0AA96RD31_9BACL</name>
<evidence type="ECO:0000313" key="2">
    <source>
        <dbReference type="EMBL" id="WNQ11125.1"/>
    </source>
</evidence>
<feature type="compositionally biased region" description="Basic and acidic residues" evidence="1">
    <location>
        <begin position="1"/>
        <end position="16"/>
    </location>
</feature>
<feature type="region of interest" description="Disordered" evidence="1">
    <location>
        <begin position="1"/>
        <end position="24"/>
    </location>
</feature>
<reference evidence="2 3" key="1">
    <citation type="submission" date="2022-02" db="EMBL/GenBank/DDBJ databases">
        <title>Paenibacillus sp. MBLB1776 Whole Genome Shotgun Sequencing.</title>
        <authorList>
            <person name="Hwang C.Y."/>
            <person name="Cho E.-S."/>
            <person name="Seo M.-J."/>
        </authorList>
    </citation>
    <scope>NUCLEOTIDE SEQUENCE [LARGE SCALE GENOMIC DNA]</scope>
    <source>
        <strain evidence="2 3">MBLB1776</strain>
    </source>
</reference>
<proteinExistence type="predicted"/>
<dbReference type="RefSeq" id="WP_315604901.1">
    <property type="nucleotide sequence ID" value="NZ_CP130318.1"/>
</dbReference>
<dbReference type="KEGG" id="paun:MJA45_26590"/>
<feature type="region of interest" description="Disordered" evidence="1">
    <location>
        <begin position="69"/>
        <end position="113"/>
    </location>
</feature>
<sequence>MKDSDTRTEQRPEGKAHPAGGGRTGKLAALFLSAALTVGTVGCSNSRDCMDENRDGYCDNSSGSHSSYYYGGSGGSSKSGTVGSGSSDSVGSSNGVTSGSRGGLGSSSKSSSS</sequence>
<dbReference type="AlphaFoldDB" id="A0AA96RD31"/>
<feature type="compositionally biased region" description="Low complexity" evidence="1">
    <location>
        <begin position="78"/>
        <end position="99"/>
    </location>
</feature>
<protein>
    <submittedName>
        <fullName evidence="2">Uncharacterized protein</fullName>
    </submittedName>
</protein>
<evidence type="ECO:0000313" key="3">
    <source>
        <dbReference type="Proteomes" id="UP001305702"/>
    </source>
</evidence>
<dbReference type="Proteomes" id="UP001305702">
    <property type="component" value="Chromosome"/>
</dbReference>
<evidence type="ECO:0000256" key="1">
    <source>
        <dbReference type="SAM" id="MobiDB-lite"/>
    </source>
</evidence>
<gene>
    <name evidence="2" type="ORF">MJA45_26590</name>
</gene>
<dbReference type="EMBL" id="CP130318">
    <property type="protein sequence ID" value="WNQ11125.1"/>
    <property type="molecule type" value="Genomic_DNA"/>
</dbReference>
<keyword evidence="3" id="KW-1185">Reference proteome</keyword>